<dbReference type="Gene3D" id="2.60.120.1440">
    <property type="match status" value="1"/>
</dbReference>
<evidence type="ECO:0000259" key="3">
    <source>
        <dbReference type="Pfam" id="PF16344"/>
    </source>
</evidence>
<dbReference type="OrthoDB" id="1099963at2"/>
<dbReference type="Gene3D" id="3.55.50.30">
    <property type="match status" value="1"/>
</dbReference>
<evidence type="ECO:0000259" key="2">
    <source>
        <dbReference type="Pfam" id="PF04773"/>
    </source>
</evidence>
<accession>A0A1S9P9S0</accession>
<dbReference type="Pfam" id="PF04773">
    <property type="entry name" value="FecR"/>
    <property type="match status" value="1"/>
</dbReference>
<dbReference type="InterPro" id="IPR006860">
    <property type="entry name" value="FecR"/>
</dbReference>
<proteinExistence type="predicted"/>
<evidence type="ECO:0000256" key="1">
    <source>
        <dbReference type="SAM" id="Phobius"/>
    </source>
</evidence>
<dbReference type="Proteomes" id="UP000189739">
    <property type="component" value="Unassembled WGS sequence"/>
</dbReference>
<dbReference type="EMBL" id="MBTF01000035">
    <property type="protein sequence ID" value="OOQ57710.1"/>
    <property type="molecule type" value="Genomic_DNA"/>
</dbReference>
<feature type="domain" description="FecR protein" evidence="2">
    <location>
        <begin position="168"/>
        <end position="261"/>
    </location>
</feature>
<evidence type="ECO:0000313" key="4">
    <source>
        <dbReference type="EMBL" id="OOQ57710.1"/>
    </source>
</evidence>
<dbReference type="Pfam" id="PF16344">
    <property type="entry name" value="FecR_C"/>
    <property type="match status" value="1"/>
</dbReference>
<organism evidence="4 5">
    <name type="scientific">Mucilaginibacter pedocola</name>
    <dbReference type="NCBI Taxonomy" id="1792845"/>
    <lineage>
        <taxon>Bacteria</taxon>
        <taxon>Pseudomonadati</taxon>
        <taxon>Bacteroidota</taxon>
        <taxon>Sphingobacteriia</taxon>
        <taxon>Sphingobacteriales</taxon>
        <taxon>Sphingobacteriaceae</taxon>
        <taxon>Mucilaginibacter</taxon>
    </lineage>
</organism>
<feature type="domain" description="Protein FecR C-terminal" evidence="3">
    <location>
        <begin position="309"/>
        <end position="372"/>
    </location>
</feature>
<keyword evidence="5" id="KW-1185">Reference proteome</keyword>
<evidence type="ECO:0008006" key="6">
    <source>
        <dbReference type="Google" id="ProtNLM"/>
    </source>
</evidence>
<comment type="caution">
    <text evidence="4">The sequence shown here is derived from an EMBL/GenBank/DDBJ whole genome shotgun (WGS) entry which is preliminary data.</text>
</comment>
<reference evidence="4 5" key="1">
    <citation type="submission" date="2016-07" db="EMBL/GenBank/DDBJ databases">
        <title>Genomic analysis of zinc-resistant bacterium Mucilaginibacter pedocola TBZ30.</title>
        <authorList>
            <person name="Huang J."/>
            <person name="Tang J."/>
        </authorList>
    </citation>
    <scope>NUCLEOTIDE SEQUENCE [LARGE SCALE GENOMIC DNA]</scope>
    <source>
        <strain evidence="4 5">TBZ30</strain>
    </source>
</reference>
<gene>
    <name evidence="4" type="ORF">BC343_13015</name>
</gene>
<keyword evidence="1" id="KW-1133">Transmembrane helix</keyword>
<dbReference type="PIRSF" id="PIRSF018266">
    <property type="entry name" value="FecR"/>
    <property type="match status" value="1"/>
</dbReference>
<dbReference type="PANTHER" id="PTHR30273">
    <property type="entry name" value="PERIPLASMIC SIGNAL SENSOR AND SIGMA FACTOR ACTIVATOR FECR-RELATED"/>
    <property type="match status" value="1"/>
</dbReference>
<feature type="transmembrane region" description="Helical" evidence="1">
    <location>
        <begin position="72"/>
        <end position="90"/>
    </location>
</feature>
<keyword evidence="1" id="KW-0812">Transmembrane</keyword>
<name>A0A1S9P9S0_9SPHI</name>
<dbReference type="AlphaFoldDB" id="A0A1S9P9S0"/>
<evidence type="ECO:0000313" key="5">
    <source>
        <dbReference type="Proteomes" id="UP000189739"/>
    </source>
</evidence>
<dbReference type="STRING" id="1792845.BC343_13015"/>
<dbReference type="FunFam" id="2.60.120.1440:FF:000001">
    <property type="entry name" value="Putative anti-sigma factor"/>
    <property type="match status" value="1"/>
</dbReference>
<dbReference type="GO" id="GO:0016989">
    <property type="term" value="F:sigma factor antagonist activity"/>
    <property type="evidence" value="ECO:0007669"/>
    <property type="project" value="TreeGrafter"/>
</dbReference>
<protein>
    <recommendedName>
        <fullName evidence="6">FecR family protein</fullName>
    </recommendedName>
</protein>
<dbReference type="PANTHER" id="PTHR30273:SF2">
    <property type="entry name" value="PROTEIN FECR"/>
    <property type="match status" value="1"/>
</dbReference>
<dbReference type="RefSeq" id="WP_078350308.1">
    <property type="nucleotide sequence ID" value="NZ_MBTF01000035.1"/>
</dbReference>
<dbReference type="InterPro" id="IPR012373">
    <property type="entry name" value="Ferrdict_sens_TM"/>
</dbReference>
<sequence>MTNKYNPEELLARYRAGICTPEEKALVESWHLQQLREKPTQPDLAEMDAAKGRMWQHITADKTRVKRLNKQWLQYAAAILVFAGLGIWLWRDTTQLPAPGTSIAKSKPIVPGSNKAVLTLASGKQVVLDGTSAGIIANEGDVAVVKNTNGSIQYNNGDKTGQTAYNTLSIPRGGTYSLILADGTKVWLNSASTIKYPTAFTGNQRAVEITGEAYFEVAKNKAMPFVVSTPGQKIQVLGTHFNVHAYSDEKTAETTLLEGKIAISKGSQTEILTPGQQAINAEGIAMRIVNMPDAEDAIAWKNGYLSSSHESIYSLMTRISRWYDVDIEYKGNFEGRSFGGTISKFGNVKDVLNIIESTGSVHFKIQERRIIVMP</sequence>
<dbReference type="InterPro" id="IPR032508">
    <property type="entry name" value="FecR_C"/>
</dbReference>
<keyword evidence="1" id="KW-0472">Membrane</keyword>